<comment type="caution">
    <text evidence="1">The sequence shown here is derived from an EMBL/GenBank/DDBJ whole genome shotgun (WGS) entry which is preliminary data.</text>
</comment>
<organism evidence="1 2">
    <name type="scientific">Roseburia porci</name>
    <dbReference type="NCBI Taxonomy" id="2605790"/>
    <lineage>
        <taxon>Bacteria</taxon>
        <taxon>Bacillati</taxon>
        <taxon>Bacillota</taxon>
        <taxon>Clostridia</taxon>
        <taxon>Lachnospirales</taxon>
        <taxon>Lachnospiraceae</taxon>
        <taxon>Roseburia</taxon>
    </lineage>
</organism>
<dbReference type="Proteomes" id="UP000474024">
    <property type="component" value="Unassembled WGS sequence"/>
</dbReference>
<evidence type="ECO:0000313" key="2">
    <source>
        <dbReference type="Proteomes" id="UP000474024"/>
    </source>
</evidence>
<dbReference type="SUPFAM" id="SSF54285">
    <property type="entry name" value="MoaD/ThiS"/>
    <property type="match status" value="1"/>
</dbReference>
<dbReference type="AlphaFoldDB" id="A0A6L5YPA7"/>
<name>A0A6L5YPA7_9FIRM</name>
<dbReference type="PANTHER" id="PTHR34472:SF1">
    <property type="entry name" value="SULFUR CARRIER PROTEIN THIS"/>
    <property type="match status" value="1"/>
</dbReference>
<sequence>MVVTIAGEKKDIAEKTTVAKLIVDENVDNPQYVTVTVNDEFVDRDAFETTEIKENDTIEFLYFMGGGQF</sequence>
<evidence type="ECO:0000313" key="1">
    <source>
        <dbReference type="EMBL" id="MST73646.1"/>
    </source>
</evidence>
<reference evidence="1 2" key="1">
    <citation type="submission" date="2019-08" db="EMBL/GenBank/DDBJ databases">
        <title>In-depth cultivation of the pig gut microbiome towards novel bacterial diversity and tailored functional studies.</title>
        <authorList>
            <person name="Wylensek D."/>
            <person name="Hitch T.C.A."/>
            <person name="Clavel T."/>
        </authorList>
    </citation>
    <scope>NUCLEOTIDE SEQUENCE [LARGE SCALE GENOMIC DNA]</scope>
    <source>
        <strain evidence="1 2">MUC/MUC-530-WT-4D</strain>
    </source>
</reference>
<dbReference type="Pfam" id="PF02597">
    <property type="entry name" value="ThiS"/>
    <property type="match status" value="1"/>
</dbReference>
<dbReference type="Gene3D" id="3.10.20.30">
    <property type="match status" value="1"/>
</dbReference>
<dbReference type="NCBIfam" id="TIGR01683">
    <property type="entry name" value="thiS"/>
    <property type="match status" value="1"/>
</dbReference>
<dbReference type="InterPro" id="IPR012675">
    <property type="entry name" value="Beta-grasp_dom_sf"/>
</dbReference>
<dbReference type="CDD" id="cd00565">
    <property type="entry name" value="Ubl_ThiS"/>
    <property type="match status" value="1"/>
</dbReference>
<dbReference type="RefSeq" id="WP_154427998.1">
    <property type="nucleotide sequence ID" value="NZ_VUNI01000001.1"/>
</dbReference>
<dbReference type="EMBL" id="VUNI01000001">
    <property type="protein sequence ID" value="MST73646.1"/>
    <property type="molecule type" value="Genomic_DNA"/>
</dbReference>
<proteinExistence type="predicted"/>
<keyword evidence="2" id="KW-1185">Reference proteome</keyword>
<dbReference type="InterPro" id="IPR016155">
    <property type="entry name" value="Mopterin_synth/thiamin_S_b"/>
</dbReference>
<dbReference type="InterPro" id="IPR003749">
    <property type="entry name" value="ThiS/MoaD-like"/>
</dbReference>
<dbReference type="InterPro" id="IPR010035">
    <property type="entry name" value="Thi_S"/>
</dbReference>
<gene>
    <name evidence="1" type="primary">thiS</name>
    <name evidence="1" type="ORF">FYJ75_01170</name>
</gene>
<dbReference type="PANTHER" id="PTHR34472">
    <property type="entry name" value="SULFUR CARRIER PROTEIN THIS"/>
    <property type="match status" value="1"/>
</dbReference>
<accession>A0A6L5YPA7</accession>
<protein>
    <submittedName>
        <fullName evidence="1">Sulfur carrier protein ThiS</fullName>
    </submittedName>
</protein>